<dbReference type="PRINTS" id="PR00368">
    <property type="entry name" value="FADPNR"/>
</dbReference>
<comment type="cofactor">
    <cofactor evidence="1">
        <name>FAD</name>
        <dbReference type="ChEBI" id="CHEBI:57692"/>
    </cofactor>
</comment>
<dbReference type="GO" id="GO:0051537">
    <property type="term" value="F:2 iron, 2 sulfur cluster binding"/>
    <property type="evidence" value="ECO:0007669"/>
    <property type="project" value="UniProtKB-KW"/>
</dbReference>
<dbReference type="Pfam" id="PF00355">
    <property type="entry name" value="Rieske"/>
    <property type="match status" value="1"/>
</dbReference>
<evidence type="ECO:0000256" key="6">
    <source>
        <dbReference type="ARBA" id="ARBA00022827"/>
    </source>
</evidence>
<sequence length="588" mass="64126">MRLVVQPITSASRNLSFKLHSTSINRSLLKRHFAMPATVQQKEFKLKAANFPQKNGDKVEAEIEGLIGSKGEPAKVLLLKANGEMRALGPRCTHYGAPLVKGVVSDDGRITCPWHGACFDTTDGHVENAPALDHLNAFHIEQRDGDWYIKGDEDSLKDAKRAPNITCSPRSNERIIVVGGGSGCLGAVEGLREKGYTGQITVLSKEPYLPIDRTKLSKALIPDKEKIMWRDADFFKDAGVDVKTGTEVESVDFAGHKLKTKDGQEYTYDKVIFATGGTPKKLPMDGFKKLNNIFVLRDLNNVQQILKAAGDNGKKIAVIGSSFIGMEVGKCLAGKNNNVTIIGMESTPLERVMGKEVGAIFQRQLEKAGVKFYMDAEVEDAKPSSSDSSAVGSVALKDGTNIECDFVILGVGVAPATEYFKSSGIKLEEDGSVKVDDHWRIEGVQDAYAVGDIATYPNGGNMVRIEHWNVAQNAGRQAGRHIANKRKPIPFTPIFWSALGAQLRYCGNSSGKDKHDDVTILGEPGKDKWVAYYTQGERVVAVASQGFDPVVVQCAELMRRSKMLTKSEIKSGKTPLDVYPPAEIRVEA</sequence>
<proteinExistence type="inferred from homology"/>
<protein>
    <submittedName>
        <fullName evidence="11">Similar to Apoptosis-inducing factor 1 acc. no. Q10499</fullName>
    </submittedName>
</protein>
<evidence type="ECO:0000256" key="1">
    <source>
        <dbReference type="ARBA" id="ARBA00001974"/>
    </source>
</evidence>
<dbReference type="InterPro" id="IPR017941">
    <property type="entry name" value="Rieske_2Fe-2S"/>
</dbReference>
<dbReference type="Proteomes" id="UP000018144">
    <property type="component" value="Unassembled WGS sequence"/>
</dbReference>
<name>U4LDK3_PYROM</name>
<evidence type="ECO:0000259" key="10">
    <source>
        <dbReference type="PROSITE" id="PS51296"/>
    </source>
</evidence>
<dbReference type="Gene3D" id="3.50.50.60">
    <property type="entry name" value="FAD/NAD(P)-binding domain"/>
    <property type="match status" value="2"/>
</dbReference>
<dbReference type="InterPro" id="IPR050446">
    <property type="entry name" value="FAD-oxidoreductase/Apoptosis"/>
</dbReference>
<dbReference type="Gene3D" id="3.30.390.30">
    <property type="match status" value="1"/>
</dbReference>
<keyword evidence="8" id="KW-0408">Iron</keyword>
<dbReference type="SUPFAM" id="SSF50022">
    <property type="entry name" value="ISP domain"/>
    <property type="match status" value="1"/>
</dbReference>
<dbReference type="PROSITE" id="PS51296">
    <property type="entry name" value="RIESKE"/>
    <property type="match status" value="1"/>
</dbReference>
<gene>
    <name evidence="11" type="ORF">PCON_07730</name>
</gene>
<keyword evidence="4" id="KW-0001">2Fe-2S</keyword>
<dbReference type="GO" id="GO:0016651">
    <property type="term" value="F:oxidoreductase activity, acting on NAD(P)H"/>
    <property type="evidence" value="ECO:0007669"/>
    <property type="project" value="TreeGrafter"/>
</dbReference>
<keyword evidence="5" id="KW-0479">Metal-binding</keyword>
<dbReference type="SUPFAM" id="SSF51905">
    <property type="entry name" value="FAD/NAD(P)-binding domain"/>
    <property type="match status" value="2"/>
</dbReference>
<evidence type="ECO:0000256" key="8">
    <source>
        <dbReference type="ARBA" id="ARBA00023004"/>
    </source>
</evidence>
<dbReference type="Gene3D" id="2.102.10.10">
    <property type="entry name" value="Rieske [2Fe-2S] iron-sulphur domain"/>
    <property type="match status" value="1"/>
</dbReference>
<dbReference type="InterPro" id="IPR036188">
    <property type="entry name" value="FAD/NAD-bd_sf"/>
</dbReference>
<dbReference type="EMBL" id="HF935393">
    <property type="protein sequence ID" value="CCX29933.1"/>
    <property type="molecule type" value="Genomic_DNA"/>
</dbReference>
<dbReference type="InterPro" id="IPR023753">
    <property type="entry name" value="FAD/NAD-binding_dom"/>
</dbReference>
<evidence type="ECO:0000313" key="11">
    <source>
        <dbReference type="EMBL" id="CCX29933.1"/>
    </source>
</evidence>
<keyword evidence="9" id="KW-0411">Iron-sulfur</keyword>
<dbReference type="PRINTS" id="PR00411">
    <property type="entry name" value="PNDRDTASEI"/>
</dbReference>
<reference evidence="11 12" key="1">
    <citation type="journal article" date="2013" name="PLoS Genet.">
        <title>The genome and development-dependent transcriptomes of Pyronema confluens: a window into fungal evolution.</title>
        <authorList>
            <person name="Traeger S."/>
            <person name="Altegoer F."/>
            <person name="Freitag M."/>
            <person name="Gabaldon T."/>
            <person name="Kempken F."/>
            <person name="Kumar A."/>
            <person name="Marcet-Houben M."/>
            <person name="Poggeler S."/>
            <person name="Stajich J.E."/>
            <person name="Nowrousian M."/>
        </authorList>
    </citation>
    <scope>NUCLEOTIDE SEQUENCE [LARGE SCALE GENOMIC DNA]</scope>
    <source>
        <strain evidence="12">CBS 100304</strain>
        <tissue evidence="11">Vegetative mycelium</tissue>
    </source>
</reference>
<dbReference type="eggNOG" id="KOG1336">
    <property type="taxonomic scope" value="Eukaryota"/>
</dbReference>
<dbReference type="GO" id="GO:0046872">
    <property type="term" value="F:metal ion binding"/>
    <property type="evidence" value="ECO:0007669"/>
    <property type="project" value="UniProtKB-KW"/>
</dbReference>
<keyword evidence="7" id="KW-0560">Oxidoreductase</keyword>
<dbReference type="STRING" id="1076935.U4LDK3"/>
<keyword evidence="12" id="KW-1185">Reference proteome</keyword>
<evidence type="ECO:0000313" key="12">
    <source>
        <dbReference type="Proteomes" id="UP000018144"/>
    </source>
</evidence>
<dbReference type="SUPFAM" id="SSF55424">
    <property type="entry name" value="FAD/NAD-linked reductases, dimerisation (C-terminal) domain"/>
    <property type="match status" value="1"/>
</dbReference>
<feature type="domain" description="Rieske" evidence="10">
    <location>
        <begin position="57"/>
        <end position="149"/>
    </location>
</feature>
<dbReference type="InterPro" id="IPR036922">
    <property type="entry name" value="Rieske_2Fe-2S_sf"/>
</dbReference>
<evidence type="ECO:0000256" key="5">
    <source>
        <dbReference type="ARBA" id="ARBA00022723"/>
    </source>
</evidence>
<dbReference type="AlphaFoldDB" id="U4LDK3"/>
<dbReference type="Pfam" id="PF07992">
    <property type="entry name" value="Pyr_redox_2"/>
    <property type="match status" value="1"/>
</dbReference>
<dbReference type="InterPro" id="IPR016156">
    <property type="entry name" value="FAD/NAD-linked_Rdtase_dimer_sf"/>
</dbReference>
<accession>U4LDK3</accession>
<keyword evidence="3" id="KW-0285">Flavoprotein</keyword>
<evidence type="ECO:0000256" key="7">
    <source>
        <dbReference type="ARBA" id="ARBA00023002"/>
    </source>
</evidence>
<keyword evidence="6" id="KW-0274">FAD</keyword>
<evidence type="ECO:0000256" key="9">
    <source>
        <dbReference type="ARBA" id="ARBA00023014"/>
    </source>
</evidence>
<dbReference type="GO" id="GO:0005737">
    <property type="term" value="C:cytoplasm"/>
    <property type="evidence" value="ECO:0007669"/>
    <property type="project" value="TreeGrafter"/>
</dbReference>
<dbReference type="PANTHER" id="PTHR43557">
    <property type="entry name" value="APOPTOSIS-INDUCING FACTOR 1"/>
    <property type="match status" value="1"/>
</dbReference>
<organism evidence="11 12">
    <name type="scientific">Pyronema omphalodes (strain CBS 100304)</name>
    <name type="common">Pyronema confluens</name>
    <dbReference type="NCBI Taxonomy" id="1076935"/>
    <lineage>
        <taxon>Eukaryota</taxon>
        <taxon>Fungi</taxon>
        <taxon>Dikarya</taxon>
        <taxon>Ascomycota</taxon>
        <taxon>Pezizomycotina</taxon>
        <taxon>Pezizomycetes</taxon>
        <taxon>Pezizales</taxon>
        <taxon>Pyronemataceae</taxon>
        <taxon>Pyronema</taxon>
    </lineage>
</organism>
<comment type="similarity">
    <text evidence="2">Belongs to the FAD-dependent oxidoreductase family.</text>
</comment>
<evidence type="ECO:0000256" key="4">
    <source>
        <dbReference type="ARBA" id="ARBA00022714"/>
    </source>
</evidence>
<dbReference type="OMA" id="PRCTHYG"/>
<dbReference type="OrthoDB" id="6029at2759"/>
<evidence type="ECO:0000256" key="3">
    <source>
        <dbReference type="ARBA" id="ARBA00022630"/>
    </source>
</evidence>
<dbReference type="PANTHER" id="PTHR43557:SF2">
    <property type="entry name" value="RIESKE DOMAIN-CONTAINING PROTEIN-RELATED"/>
    <property type="match status" value="1"/>
</dbReference>
<evidence type="ECO:0000256" key="2">
    <source>
        <dbReference type="ARBA" id="ARBA00006442"/>
    </source>
</evidence>